<dbReference type="SMART" id="SM00387">
    <property type="entry name" value="HATPase_c"/>
    <property type="match status" value="1"/>
</dbReference>
<dbReference type="CDD" id="cd00075">
    <property type="entry name" value="HATPase"/>
    <property type="match status" value="1"/>
</dbReference>
<evidence type="ECO:0000259" key="8">
    <source>
        <dbReference type="PROSITE" id="PS50110"/>
    </source>
</evidence>
<dbReference type="PRINTS" id="PR00344">
    <property type="entry name" value="BCTRLSENSOR"/>
</dbReference>
<keyword evidence="3 6" id="KW-0597">Phosphoprotein</keyword>
<evidence type="ECO:0000256" key="3">
    <source>
        <dbReference type="ARBA" id="ARBA00022553"/>
    </source>
</evidence>
<dbReference type="Pfam" id="PF00512">
    <property type="entry name" value="HisKA"/>
    <property type="match status" value="1"/>
</dbReference>
<dbReference type="InterPro" id="IPR011006">
    <property type="entry name" value="CheY-like_superfamily"/>
</dbReference>
<sequence length="360" mass="39754">MGDISLLLVDDNPEDREFVTRALKRSGHSYHPVTEALDSTECLTWLSDGLNPDCILLDYSLPGRDGLATLEKIVAMFPDTPVVMITGQGDEAIAVKAMQMGAQDYIPKSSMTHTALDRSITNAIERSGMTKMIREQRQSLEAFSRMLVHDLRAPLRSITGAIEFLFEDLPDPVVQEHKEMLDFVNHGAQRMDQLIVALQAYNSLDDSAPEATRVDLNAQMEAVAQNLSMDLKTANAELGIAPDLPEIQGDAPLIVQLFQNLVSNGLKYNRSDTPQVQVSARKTNAAIQILVQDNGIGISQEDAAQVFEPFLRLHSEREFEGTGLGLATCKRIMELHNGRIYCRPGNDVGTVFVCEFPART</sequence>
<keyword evidence="10" id="KW-1185">Reference proteome</keyword>
<dbReference type="CDD" id="cd00156">
    <property type="entry name" value="REC"/>
    <property type="match status" value="1"/>
</dbReference>
<dbReference type="InterPro" id="IPR050351">
    <property type="entry name" value="BphY/WalK/GraS-like"/>
</dbReference>
<dbReference type="FunFam" id="3.30.565.10:FF:000006">
    <property type="entry name" value="Sensor histidine kinase WalK"/>
    <property type="match status" value="1"/>
</dbReference>
<feature type="domain" description="Response regulatory" evidence="8">
    <location>
        <begin position="5"/>
        <end position="123"/>
    </location>
</feature>
<evidence type="ECO:0000313" key="10">
    <source>
        <dbReference type="Proteomes" id="UP000306602"/>
    </source>
</evidence>
<dbReference type="InterPro" id="IPR036097">
    <property type="entry name" value="HisK_dim/P_sf"/>
</dbReference>
<dbReference type="EMBL" id="SRKY01000001">
    <property type="protein sequence ID" value="THH38485.1"/>
    <property type="molecule type" value="Genomic_DNA"/>
</dbReference>
<dbReference type="Proteomes" id="UP000306602">
    <property type="component" value="Unassembled WGS sequence"/>
</dbReference>
<dbReference type="Gene3D" id="3.30.565.10">
    <property type="entry name" value="Histidine kinase-like ATPase, C-terminal domain"/>
    <property type="match status" value="1"/>
</dbReference>
<dbReference type="SMART" id="SM00388">
    <property type="entry name" value="HisKA"/>
    <property type="match status" value="1"/>
</dbReference>
<dbReference type="InterPro" id="IPR005467">
    <property type="entry name" value="His_kinase_dom"/>
</dbReference>
<evidence type="ECO:0000256" key="1">
    <source>
        <dbReference type="ARBA" id="ARBA00000085"/>
    </source>
</evidence>
<reference evidence="9 10" key="1">
    <citation type="submission" date="2019-04" db="EMBL/GenBank/DDBJ databases">
        <title>Shimia ponticola sp. nov., isolated from seawater.</title>
        <authorList>
            <person name="Kim Y.-O."/>
            <person name="Yoon J.-H."/>
        </authorList>
    </citation>
    <scope>NUCLEOTIDE SEQUENCE [LARGE SCALE GENOMIC DNA]</scope>
    <source>
        <strain evidence="9 10">MYP11</strain>
    </source>
</reference>
<dbReference type="GO" id="GO:0030295">
    <property type="term" value="F:protein kinase activator activity"/>
    <property type="evidence" value="ECO:0007669"/>
    <property type="project" value="TreeGrafter"/>
</dbReference>
<dbReference type="Gene3D" id="3.40.50.2300">
    <property type="match status" value="1"/>
</dbReference>
<feature type="domain" description="Histidine kinase" evidence="7">
    <location>
        <begin position="146"/>
        <end position="360"/>
    </location>
</feature>
<accession>A0A4S4NHY0</accession>
<dbReference type="Pfam" id="PF00072">
    <property type="entry name" value="Response_reg"/>
    <property type="match status" value="1"/>
</dbReference>
<dbReference type="RefSeq" id="WP_136461378.1">
    <property type="nucleotide sequence ID" value="NZ_SRKY01000001.1"/>
</dbReference>
<dbReference type="GO" id="GO:0007234">
    <property type="term" value="P:osmosensory signaling via phosphorelay pathway"/>
    <property type="evidence" value="ECO:0007669"/>
    <property type="project" value="TreeGrafter"/>
</dbReference>
<dbReference type="InterPro" id="IPR001789">
    <property type="entry name" value="Sig_transdc_resp-reg_receiver"/>
</dbReference>
<dbReference type="PANTHER" id="PTHR42878:SF15">
    <property type="entry name" value="BACTERIOPHYTOCHROME"/>
    <property type="match status" value="1"/>
</dbReference>
<dbReference type="SUPFAM" id="SSF55874">
    <property type="entry name" value="ATPase domain of HSP90 chaperone/DNA topoisomerase II/histidine kinase"/>
    <property type="match status" value="1"/>
</dbReference>
<dbReference type="PROSITE" id="PS50109">
    <property type="entry name" value="HIS_KIN"/>
    <property type="match status" value="1"/>
</dbReference>
<name>A0A4S4NHY0_9RHOB</name>
<gene>
    <name evidence="9" type="ORF">E4Z66_02635</name>
</gene>
<keyword evidence="4" id="KW-0808">Transferase</keyword>
<feature type="modified residue" description="4-aspartylphosphate" evidence="6">
    <location>
        <position position="58"/>
    </location>
</feature>
<comment type="caution">
    <text evidence="9">The sequence shown here is derived from an EMBL/GenBank/DDBJ whole genome shotgun (WGS) entry which is preliminary data.</text>
</comment>
<dbReference type="GO" id="GO:0000156">
    <property type="term" value="F:phosphorelay response regulator activity"/>
    <property type="evidence" value="ECO:0007669"/>
    <property type="project" value="TreeGrafter"/>
</dbReference>
<dbReference type="CDD" id="cd00082">
    <property type="entry name" value="HisKA"/>
    <property type="match status" value="1"/>
</dbReference>
<comment type="catalytic activity">
    <reaction evidence="1">
        <text>ATP + protein L-histidine = ADP + protein N-phospho-L-histidine.</text>
        <dbReference type="EC" id="2.7.13.3"/>
    </reaction>
</comment>
<dbReference type="SUPFAM" id="SSF52172">
    <property type="entry name" value="CheY-like"/>
    <property type="match status" value="1"/>
</dbReference>
<dbReference type="OrthoDB" id="9813151at2"/>
<evidence type="ECO:0000256" key="2">
    <source>
        <dbReference type="ARBA" id="ARBA00012438"/>
    </source>
</evidence>
<dbReference type="AlphaFoldDB" id="A0A4S4NHY0"/>
<evidence type="ECO:0000256" key="4">
    <source>
        <dbReference type="ARBA" id="ARBA00022679"/>
    </source>
</evidence>
<evidence type="ECO:0000256" key="5">
    <source>
        <dbReference type="ARBA" id="ARBA00022777"/>
    </source>
</evidence>
<dbReference type="PROSITE" id="PS50110">
    <property type="entry name" value="RESPONSE_REGULATORY"/>
    <property type="match status" value="1"/>
</dbReference>
<dbReference type="InterPro" id="IPR004358">
    <property type="entry name" value="Sig_transdc_His_kin-like_C"/>
</dbReference>
<dbReference type="InterPro" id="IPR003661">
    <property type="entry name" value="HisK_dim/P_dom"/>
</dbReference>
<dbReference type="InterPro" id="IPR036890">
    <property type="entry name" value="HATPase_C_sf"/>
</dbReference>
<dbReference type="SMART" id="SM00448">
    <property type="entry name" value="REC"/>
    <property type="match status" value="1"/>
</dbReference>
<dbReference type="EC" id="2.7.13.3" evidence="2"/>
<dbReference type="PANTHER" id="PTHR42878">
    <property type="entry name" value="TWO-COMPONENT HISTIDINE KINASE"/>
    <property type="match status" value="1"/>
</dbReference>
<dbReference type="GO" id="GO:0000155">
    <property type="term" value="F:phosphorelay sensor kinase activity"/>
    <property type="evidence" value="ECO:0007669"/>
    <property type="project" value="InterPro"/>
</dbReference>
<dbReference type="Pfam" id="PF02518">
    <property type="entry name" value="HATPase_c"/>
    <property type="match status" value="1"/>
</dbReference>
<organism evidence="9 10">
    <name type="scientific">Aliishimia ponticola</name>
    <dbReference type="NCBI Taxonomy" id="2499833"/>
    <lineage>
        <taxon>Bacteria</taxon>
        <taxon>Pseudomonadati</taxon>
        <taxon>Pseudomonadota</taxon>
        <taxon>Alphaproteobacteria</taxon>
        <taxon>Rhodobacterales</taxon>
        <taxon>Paracoccaceae</taxon>
        <taxon>Aliishimia</taxon>
    </lineage>
</organism>
<proteinExistence type="predicted"/>
<evidence type="ECO:0000313" key="9">
    <source>
        <dbReference type="EMBL" id="THH38485.1"/>
    </source>
</evidence>
<evidence type="ECO:0000259" key="7">
    <source>
        <dbReference type="PROSITE" id="PS50109"/>
    </source>
</evidence>
<protein>
    <recommendedName>
        <fullName evidence="2">histidine kinase</fullName>
        <ecNumber evidence="2">2.7.13.3</ecNumber>
    </recommendedName>
</protein>
<dbReference type="SUPFAM" id="SSF47384">
    <property type="entry name" value="Homodimeric domain of signal transducing histidine kinase"/>
    <property type="match status" value="1"/>
</dbReference>
<dbReference type="Gene3D" id="1.10.287.130">
    <property type="match status" value="1"/>
</dbReference>
<keyword evidence="5 9" id="KW-0418">Kinase</keyword>
<dbReference type="InterPro" id="IPR003594">
    <property type="entry name" value="HATPase_dom"/>
</dbReference>
<evidence type="ECO:0000256" key="6">
    <source>
        <dbReference type="PROSITE-ProRule" id="PRU00169"/>
    </source>
</evidence>